<comment type="caution">
    <text evidence="1">The sequence shown here is derived from an EMBL/GenBank/DDBJ whole genome shotgun (WGS) entry which is preliminary data.</text>
</comment>
<organism evidence="1 2">
    <name type="scientific">Mycena rosella</name>
    <name type="common">Pink bonnet</name>
    <name type="synonym">Agaricus rosellus</name>
    <dbReference type="NCBI Taxonomy" id="1033263"/>
    <lineage>
        <taxon>Eukaryota</taxon>
        <taxon>Fungi</taxon>
        <taxon>Dikarya</taxon>
        <taxon>Basidiomycota</taxon>
        <taxon>Agaricomycotina</taxon>
        <taxon>Agaricomycetes</taxon>
        <taxon>Agaricomycetidae</taxon>
        <taxon>Agaricales</taxon>
        <taxon>Marasmiineae</taxon>
        <taxon>Mycenaceae</taxon>
        <taxon>Mycena</taxon>
    </lineage>
</organism>
<keyword evidence="2" id="KW-1185">Reference proteome</keyword>
<evidence type="ECO:0000313" key="1">
    <source>
        <dbReference type="EMBL" id="KAJ7661163.1"/>
    </source>
</evidence>
<sequence>MLVALPSQAEDLHPHALVSALAIRCSRSELWPSNVNWFHSGGCILVTMAARIPSLRISMCLFTCKEFLAASFERRFDNLVRLFITIKNTTHFGTSSPRCLYHIIEGICLGRRSTCMAFVGEKYVHINRWRTLAAKDWEKGMFRQSPPSLP</sequence>
<evidence type="ECO:0000313" key="2">
    <source>
        <dbReference type="Proteomes" id="UP001221757"/>
    </source>
</evidence>
<proteinExistence type="predicted"/>
<gene>
    <name evidence="1" type="ORF">B0H17DRAFT_1144764</name>
</gene>
<dbReference type="AlphaFoldDB" id="A0AAD7CS21"/>
<reference evidence="1" key="1">
    <citation type="submission" date="2023-03" db="EMBL/GenBank/DDBJ databases">
        <title>Massive genome expansion in bonnet fungi (Mycena s.s.) driven by repeated elements and novel gene families across ecological guilds.</title>
        <authorList>
            <consortium name="Lawrence Berkeley National Laboratory"/>
            <person name="Harder C.B."/>
            <person name="Miyauchi S."/>
            <person name="Viragh M."/>
            <person name="Kuo A."/>
            <person name="Thoen E."/>
            <person name="Andreopoulos B."/>
            <person name="Lu D."/>
            <person name="Skrede I."/>
            <person name="Drula E."/>
            <person name="Henrissat B."/>
            <person name="Morin E."/>
            <person name="Kohler A."/>
            <person name="Barry K."/>
            <person name="LaButti K."/>
            <person name="Morin E."/>
            <person name="Salamov A."/>
            <person name="Lipzen A."/>
            <person name="Mereny Z."/>
            <person name="Hegedus B."/>
            <person name="Baldrian P."/>
            <person name="Stursova M."/>
            <person name="Weitz H."/>
            <person name="Taylor A."/>
            <person name="Grigoriev I.V."/>
            <person name="Nagy L.G."/>
            <person name="Martin F."/>
            <person name="Kauserud H."/>
        </authorList>
    </citation>
    <scope>NUCLEOTIDE SEQUENCE</scope>
    <source>
        <strain evidence="1">CBHHK067</strain>
    </source>
</reference>
<protein>
    <submittedName>
        <fullName evidence="1">Uncharacterized protein</fullName>
    </submittedName>
</protein>
<dbReference type="Proteomes" id="UP001221757">
    <property type="component" value="Unassembled WGS sequence"/>
</dbReference>
<name>A0AAD7CS21_MYCRO</name>
<dbReference type="EMBL" id="JARKIE010000252">
    <property type="protein sequence ID" value="KAJ7661163.1"/>
    <property type="molecule type" value="Genomic_DNA"/>
</dbReference>
<accession>A0AAD7CS21</accession>